<dbReference type="NCBIfam" id="NF037995">
    <property type="entry name" value="TRAP_S1"/>
    <property type="match status" value="1"/>
</dbReference>
<accession>A0AB33V933</accession>
<evidence type="ECO:0000313" key="2">
    <source>
        <dbReference type="EMBL" id="EAP71431.1"/>
    </source>
</evidence>
<gene>
    <name evidence="2" type="ORF">RRSL_01466</name>
</gene>
<organism evidence="2 3">
    <name type="scientific">Ralstonia solanacearum (strain UW551)</name>
    <dbReference type="NCBI Taxonomy" id="342110"/>
    <lineage>
        <taxon>Bacteria</taxon>
        <taxon>Pseudomonadati</taxon>
        <taxon>Pseudomonadota</taxon>
        <taxon>Betaproteobacteria</taxon>
        <taxon>Burkholderiales</taxon>
        <taxon>Burkholderiaceae</taxon>
        <taxon>Ralstonia</taxon>
        <taxon>Ralstonia solanacearum species complex</taxon>
    </lineage>
</organism>
<protein>
    <submittedName>
        <fullName evidence="2">C4-dicarboxylate-binding protein</fullName>
    </submittedName>
</protein>
<sequence>MRYCCSAKRFDDGPGSSGQSRYAVSLAGSFTHTSGAHRSRRTATRGITMQLGGSRARIKQALAVLACAMAAASVAQAADTVRWRMATEYPATAMPGEGVASFVHEVKLRTGGAVEIVPSYDTAAGIKSADMPAAERDGRLEAADAFGGALAGVDPVFSLSSLPFVATTADDARRLADLARPLYAQAFARQGLHLLYVTPWPATGLWSKQPVPGVEALHALAVRTYDATSQHVMQAAGAKAENLSFMEVMPRLADGSVTAVLSSGDGGAGRKLWTWLPNFTAIGYAMPLSFATVDARAYAALPLEMRRAIDKAAEMTELQQWARLRTRLAENTRRMQDNHVAIVETPSPELRGALRAAAAQTVAEWKRQAGPAAAATLERFQHDAAH</sequence>
<dbReference type="GO" id="GO:0055085">
    <property type="term" value="P:transmembrane transport"/>
    <property type="evidence" value="ECO:0007669"/>
    <property type="project" value="InterPro"/>
</dbReference>
<evidence type="ECO:0000256" key="1">
    <source>
        <dbReference type="ARBA" id="ARBA00022729"/>
    </source>
</evidence>
<dbReference type="PANTHER" id="PTHR33376">
    <property type="match status" value="1"/>
</dbReference>
<evidence type="ECO:0000313" key="3">
    <source>
        <dbReference type="Proteomes" id="UP000005933"/>
    </source>
</evidence>
<proteinExistence type="predicted"/>
<dbReference type="InterPro" id="IPR018389">
    <property type="entry name" value="DctP_fam"/>
</dbReference>
<dbReference type="CDD" id="cd13602">
    <property type="entry name" value="PBP2_TRAP_BpDctp6_7"/>
    <property type="match status" value="1"/>
</dbReference>
<name>A0AB33V933_RALSU</name>
<comment type="caution">
    <text evidence="2">The sequence shown here is derived from an EMBL/GenBank/DDBJ whole genome shotgun (WGS) entry which is preliminary data.</text>
</comment>
<dbReference type="Pfam" id="PF03480">
    <property type="entry name" value="DctP"/>
    <property type="match status" value="1"/>
</dbReference>
<dbReference type="EMBL" id="AAKL01000053">
    <property type="protein sequence ID" value="EAP71431.1"/>
    <property type="molecule type" value="Genomic_DNA"/>
</dbReference>
<keyword evidence="1" id="KW-0732">Signal</keyword>
<dbReference type="PANTHER" id="PTHR33376:SF4">
    <property type="entry name" value="SIALIC ACID-BINDING PERIPLASMIC PROTEIN SIAP"/>
    <property type="match status" value="1"/>
</dbReference>
<dbReference type="AlphaFoldDB" id="A0AB33V933"/>
<dbReference type="InterPro" id="IPR038404">
    <property type="entry name" value="TRAP_DctP_sf"/>
</dbReference>
<reference evidence="2 3" key="1">
    <citation type="journal article" date="2006" name="Mol. Plant Microbe Interact.">
        <title>Identification of open reading frames unique to a select agent: Ralstonia solanacearum race 3 biovar 2.</title>
        <authorList>
            <person name="Gabriel D.W."/>
            <person name="Allen C."/>
            <person name="Schell M."/>
            <person name="Denny T.P."/>
            <person name="Greenberg J.T."/>
            <person name="Duan Y.P."/>
            <person name="Flores-Cruz Z."/>
            <person name="Huang Q."/>
            <person name="Clifford J.M."/>
            <person name="Presting G."/>
            <person name="Gonzalez E.T."/>
            <person name="Reddy J."/>
            <person name="Elphinstone J."/>
            <person name="Swanson J."/>
            <person name="Yao J."/>
            <person name="Mulholland V."/>
            <person name="Liu L."/>
            <person name="Farmerie W."/>
            <person name="Patnaikuni M."/>
            <person name="Balogh B."/>
            <person name="Norman D."/>
            <person name="Alvarez A."/>
            <person name="Castillo J.A."/>
            <person name="Jones J."/>
            <person name="Saddler G."/>
            <person name="Walunas T."/>
            <person name="Zhukov A."/>
            <person name="Mikhailova N."/>
        </authorList>
    </citation>
    <scope>NUCLEOTIDE SEQUENCE [LARGE SCALE GENOMIC DNA]</scope>
    <source>
        <strain evidence="2 3">UW551</strain>
    </source>
</reference>
<dbReference type="Proteomes" id="UP000005933">
    <property type="component" value="Unassembled WGS sequence"/>
</dbReference>
<dbReference type="Gene3D" id="3.40.190.170">
    <property type="entry name" value="Bacterial extracellular solute-binding protein, family 7"/>
    <property type="match status" value="1"/>
</dbReference>